<dbReference type="SMART" id="SM00507">
    <property type="entry name" value="HNHc"/>
    <property type="match status" value="1"/>
</dbReference>
<comment type="caution">
    <text evidence="2">The sequence shown here is derived from an EMBL/GenBank/DDBJ whole genome shotgun (WGS) entry which is preliminary data.</text>
</comment>
<dbReference type="Pfam" id="PF01844">
    <property type="entry name" value="HNH"/>
    <property type="match status" value="1"/>
</dbReference>
<dbReference type="InterPro" id="IPR002711">
    <property type="entry name" value="HNH"/>
</dbReference>
<gene>
    <name evidence="2" type="ORF">NYP18_09215</name>
</gene>
<dbReference type="RefSeq" id="WP_259427909.1">
    <property type="nucleotide sequence ID" value="NZ_JANWTC010000006.1"/>
</dbReference>
<keyword evidence="2" id="KW-0255">Endonuclease</keyword>
<protein>
    <submittedName>
        <fullName evidence="2">HNH endonuclease</fullName>
    </submittedName>
</protein>
<dbReference type="Gene3D" id="1.10.30.50">
    <property type="match status" value="1"/>
</dbReference>
<evidence type="ECO:0000313" key="2">
    <source>
        <dbReference type="EMBL" id="MCS5479838.1"/>
    </source>
</evidence>
<dbReference type="InterPro" id="IPR003615">
    <property type="entry name" value="HNH_nuc"/>
</dbReference>
<dbReference type="GO" id="GO:0004519">
    <property type="term" value="F:endonuclease activity"/>
    <property type="evidence" value="ECO:0007669"/>
    <property type="project" value="UniProtKB-KW"/>
</dbReference>
<proteinExistence type="predicted"/>
<keyword evidence="2" id="KW-0540">Nuclease</keyword>
<evidence type="ECO:0000259" key="1">
    <source>
        <dbReference type="SMART" id="SM00507"/>
    </source>
</evidence>
<name>A0ABT2FZE5_9CORY</name>
<sequence length="127" mass="14564">MRYHGSLPEIDFKCAFCGSLVERSYADRYQRSNKKVCGECRVKKVRDHDWFRDEILARGEATCGICQEPIDLSLKYPDPRALSIDHIIPLVWGGTNNRHNLQPSCLICNFRKRDRIAPPIAGALTLF</sequence>
<evidence type="ECO:0000313" key="3">
    <source>
        <dbReference type="Proteomes" id="UP001205965"/>
    </source>
</evidence>
<keyword evidence="2" id="KW-0378">Hydrolase</keyword>
<keyword evidence="3" id="KW-1185">Reference proteome</keyword>
<organism evidence="2 3">
    <name type="scientific">Corynebacterium lemuris</name>
    <dbReference type="NCBI Taxonomy" id="1859292"/>
    <lineage>
        <taxon>Bacteria</taxon>
        <taxon>Bacillati</taxon>
        <taxon>Actinomycetota</taxon>
        <taxon>Actinomycetes</taxon>
        <taxon>Mycobacteriales</taxon>
        <taxon>Corynebacteriaceae</taxon>
        <taxon>Corynebacterium</taxon>
    </lineage>
</organism>
<accession>A0ABT2FZE5</accession>
<dbReference type="CDD" id="cd00085">
    <property type="entry name" value="HNHc"/>
    <property type="match status" value="1"/>
</dbReference>
<reference evidence="2 3" key="1">
    <citation type="submission" date="2022-08" db="EMBL/GenBank/DDBJ databases">
        <title>YIM 101645 draft genome.</title>
        <authorList>
            <person name="Chen X."/>
        </authorList>
    </citation>
    <scope>NUCLEOTIDE SEQUENCE [LARGE SCALE GENOMIC DNA]</scope>
    <source>
        <strain evidence="2 3">YIM 101645</strain>
    </source>
</reference>
<feature type="domain" description="HNH nuclease" evidence="1">
    <location>
        <begin position="50"/>
        <end position="110"/>
    </location>
</feature>
<dbReference type="Proteomes" id="UP001205965">
    <property type="component" value="Unassembled WGS sequence"/>
</dbReference>
<dbReference type="EMBL" id="JANWTC010000006">
    <property type="protein sequence ID" value="MCS5479838.1"/>
    <property type="molecule type" value="Genomic_DNA"/>
</dbReference>